<protein>
    <submittedName>
        <fullName evidence="1">Uncharacterized protein</fullName>
    </submittedName>
</protein>
<dbReference type="OrthoDB" id="7594215at2"/>
<name>A0A5B8XWF1_9DELT</name>
<gene>
    <name evidence="1" type="ORF">FRD01_22295</name>
</gene>
<evidence type="ECO:0000313" key="1">
    <source>
        <dbReference type="EMBL" id="QED29915.1"/>
    </source>
</evidence>
<sequence>MSANSDHDMRVARKIARAKATHMSNAKWRKLFAALHELPNGCSVIGLKLVGRTVLGVPTPGPVFEFEDHFGECGGISFVPFSHIEFVGVSNSDTTNAALIQHLNTFGNWPITEDVEGILINGYEWGEEGK</sequence>
<dbReference type="AlphaFoldDB" id="A0A5B8XWF1"/>
<keyword evidence="2" id="KW-1185">Reference proteome</keyword>
<organism evidence="1 2">
    <name type="scientific">Microvenator marinus</name>
    <dbReference type="NCBI Taxonomy" id="2600177"/>
    <lineage>
        <taxon>Bacteria</taxon>
        <taxon>Deltaproteobacteria</taxon>
        <taxon>Bradymonadales</taxon>
        <taxon>Microvenatoraceae</taxon>
        <taxon>Microvenator</taxon>
    </lineage>
</organism>
<dbReference type="Proteomes" id="UP000321595">
    <property type="component" value="Chromosome"/>
</dbReference>
<dbReference type="KEGG" id="bbae:FRD01_22295"/>
<dbReference type="RefSeq" id="WP_146963148.1">
    <property type="nucleotide sequence ID" value="NZ_CP042467.1"/>
</dbReference>
<evidence type="ECO:0000313" key="2">
    <source>
        <dbReference type="Proteomes" id="UP000321595"/>
    </source>
</evidence>
<accession>A0A5B8XWF1</accession>
<reference evidence="1 2" key="1">
    <citation type="submission" date="2019-08" db="EMBL/GenBank/DDBJ databases">
        <authorList>
            <person name="Liang Q."/>
        </authorList>
    </citation>
    <scope>NUCLEOTIDE SEQUENCE [LARGE SCALE GENOMIC DNA]</scope>
    <source>
        <strain evidence="1 2">V1718</strain>
    </source>
</reference>
<dbReference type="EMBL" id="CP042467">
    <property type="protein sequence ID" value="QED29915.1"/>
    <property type="molecule type" value="Genomic_DNA"/>
</dbReference>
<proteinExistence type="predicted"/>